<evidence type="ECO:0000256" key="2">
    <source>
        <dbReference type="ARBA" id="ARBA00012528"/>
    </source>
</evidence>
<feature type="transmembrane region" description="Helical" evidence="5">
    <location>
        <begin position="758"/>
        <end position="776"/>
    </location>
</feature>
<dbReference type="EMBL" id="JAYGII010000005">
    <property type="protein sequence ID" value="MEA5445004.1"/>
    <property type="molecule type" value="Genomic_DNA"/>
</dbReference>
<dbReference type="GO" id="GO:0052621">
    <property type="term" value="F:diguanylate cyclase activity"/>
    <property type="evidence" value="ECO:0007669"/>
    <property type="project" value="UniProtKB-EC"/>
</dbReference>
<dbReference type="PANTHER" id="PTHR45138">
    <property type="entry name" value="REGULATORY COMPONENTS OF SENSORY TRANSDUCTION SYSTEM"/>
    <property type="match status" value="1"/>
</dbReference>
<dbReference type="InterPro" id="IPR015943">
    <property type="entry name" value="WD40/YVTN_repeat-like_dom_sf"/>
</dbReference>
<dbReference type="Pfam" id="PF07495">
    <property type="entry name" value="Y_Y_Y"/>
    <property type="match status" value="1"/>
</dbReference>
<evidence type="ECO:0000313" key="9">
    <source>
        <dbReference type="Proteomes" id="UP001302316"/>
    </source>
</evidence>
<feature type="chain" id="PRO_5042897934" description="diguanylate cyclase" evidence="6">
    <location>
        <begin position="20"/>
        <end position="1043"/>
    </location>
</feature>
<dbReference type="InterPro" id="IPR050469">
    <property type="entry name" value="Diguanylate_Cyclase"/>
</dbReference>
<dbReference type="Pfam" id="PF00990">
    <property type="entry name" value="GGDEF"/>
    <property type="match status" value="1"/>
</dbReference>
<feature type="domain" description="GGDEF" evidence="7">
    <location>
        <begin position="856"/>
        <end position="996"/>
    </location>
</feature>
<dbReference type="SMART" id="SM00267">
    <property type="entry name" value="GGDEF"/>
    <property type="match status" value="1"/>
</dbReference>
<dbReference type="Gene3D" id="2.60.40.10">
    <property type="entry name" value="Immunoglobulins"/>
    <property type="match status" value="1"/>
</dbReference>
<name>A0AAP6MJL7_9GAMM</name>
<dbReference type="InterPro" id="IPR043128">
    <property type="entry name" value="Rev_trsase/Diguanyl_cyclase"/>
</dbReference>
<keyword evidence="8" id="KW-0808">Transferase</keyword>
<reference evidence="8 9" key="1">
    <citation type="submission" date="2023-12" db="EMBL/GenBank/DDBJ databases">
        <title>Whole-genome sequencing of halo(alkali)philic microorganisms from hypersaline lakes.</title>
        <authorList>
            <person name="Sorokin D.Y."/>
            <person name="Merkel A.Y."/>
            <person name="Messina E."/>
            <person name="Yakimov M."/>
        </authorList>
    </citation>
    <scope>NUCLEOTIDE SEQUENCE [LARGE SCALE GENOMIC DNA]</scope>
    <source>
        <strain evidence="8 9">AB-CW1</strain>
    </source>
</reference>
<evidence type="ECO:0000256" key="6">
    <source>
        <dbReference type="SAM" id="SignalP"/>
    </source>
</evidence>
<keyword evidence="5" id="KW-0472">Membrane</keyword>
<evidence type="ECO:0000256" key="1">
    <source>
        <dbReference type="ARBA" id="ARBA00001946"/>
    </source>
</evidence>
<dbReference type="InterPro" id="IPR011110">
    <property type="entry name" value="Reg_prop"/>
</dbReference>
<dbReference type="CDD" id="cd01949">
    <property type="entry name" value="GGDEF"/>
    <property type="match status" value="1"/>
</dbReference>
<feature type="signal peptide" evidence="6">
    <location>
        <begin position="1"/>
        <end position="19"/>
    </location>
</feature>
<dbReference type="InterPro" id="IPR011123">
    <property type="entry name" value="Y_Y_Y"/>
</dbReference>
<evidence type="ECO:0000259" key="7">
    <source>
        <dbReference type="PROSITE" id="PS50887"/>
    </source>
</evidence>
<comment type="cofactor">
    <cofactor evidence="1">
        <name>Mg(2+)</name>
        <dbReference type="ChEBI" id="CHEBI:18420"/>
    </cofactor>
</comment>
<keyword evidence="9" id="KW-1185">Reference proteome</keyword>
<keyword evidence="4" id="KW-0175">Coiled coil</keyword>
<dbReference type="Gene3D" id="3.30.70.270">
    <property type="match status" value="1"/>
</dbReference>
<comment type="caution">
    <text evidence="8">The sequence shown here is derived from an EMBL/GenBank/DDBJ whole genome shotgun (WGS) entry which is preliminary data.</text>
</comment>
<proteinExistence type="predicted"/>
<dbReference type="Proteomes" id="UP001302316">
    <property type="component" value="Unassembled WGS sequence"/>
</dbReference>
<dbReference type="InterPro" id="IPR000160">
    <property type="entry name" value="GGDEF_dom"/>
</dbReference>
<comment type="catalytic activity">
    <reaction evidence="3">
        <text>2 GTP = 3',3'-c-di-GMP + 2 diphosphate</text>
        <dbReference type="Rhea" id="RHEA:24898"/>
        <dbReference type="ChEBI" id="CHEBI:33019"/>
        <dbReference type="ChEBI" id="CHEBI:37565"/>
        <dbReference type="ChEBI" id="CHEBI:58805"/>
        <dbReference type="EC" id="2.7.7.65"/>
    </reaction>
</comment>
<keyword evidence="8" id="KW-0548">Nucleotidyltransferase</keyword>
<dbReference type="PROSITE" id="PS50887">
    <property type="entry name" value="GGDEF"/>
    <property type="match status" value="1"/>
</dbReference>
<dbReference type="RefSeq" id="WP_346050630.1">
    <property type="nucleotide sequence ID" value="NZ_JAYGII010000005.1"/>
</dbReference>
<gene>
    <name evidence="8" type="ORF">VCB98_04125</name>
</gene>
<dbReference type="SUPFAM" id="SSF55073">
    <property type="entry name" value="Nucleotide cyclase"/>
    <property type="match status" value="1"/>
</dbReference>
<dbReference type="NCBIfam" id="TIGR00254">
    <property type="entry name" value="GGDEF"/>
    <property type="match status" value="1"/>
</dbReference>
<organism evidence="8 9">
    <name type="scientific">Natronospira elongata</name>
    <dbReference type="NCBI Taxonomy" id="3110268"/>
    <lineage>
        <taxon>Bacteria</taxon>
        <taxon>Pseudomonadati</taxon>
        <taxon>Pseudomonadota</taxon>
        <taxon>Gammaproteobacteria</taxon>
        <taxon>Natronospirales</taxon>
        <taxon>Natronospiraceae</taxon>
        <taxon>Natronospira</taxon>
    </lineage>
</organism>
<protein>
    <recommendedName>
        <fullName evidence="2">diguanylate cyclase</fullName>
        <ecNumber evidence="2">2.7.7.65</ecNumber>
    </recommendedName>
</protein>
<dbReference type="PANTHER" id="PTHR45138:SF9">
    <property type="entry name" value="DIGUANYLATE CYCLASE DGCM-RELATED"/>
    <property type="match status" value="1"/>
</dbReference>
<dbReference type="Gene3D" id="2.130.10.10">
    <property type="entry name" value="YVTN repeat-like/Quinoprotein amine dehydrogenase"/>
    <property type="match status" value="3"/>
</dbReference>
<evidence type="ECO:0000313" key="8">
    <source>
        <dbReference type="EMBL" id="MEA5445004.1"/>
    </source>
</evidence>
<evidence type="ECO:0000256" key="3">
    <source>
        <dbReference type="ARBA" id="ARBA00034247"/>
    </source>
</evidence>
<keyword evidence="5" id="KW-1133">Transmembrane helix</keyword>
<dbReference type="InterPro" id="IPR013783">
    <property type="entry name" value="Ig-like_fold"/>
</dbReference>
<dbReference type="InterPro" id="IPR029787">
    <property type="entry name" value="Nucleotide_cyclase"/>
</dbReference>
<dbReference type="AlphaFoldDB" id="A0AAP6MJL7"/>
<keyword evidence="5" id="KW-0812">Transmembrane</keyword>
<dbReference type="SUPFAM" id="SSF63829">
    <property type="entry name" value="Calcium-dependent phosphotriesterase"/>
    <property type="match status" value="3"/>
</dbReference>
<dbReference type="Pfam" id="PF07494">
    <property type="entry name" value="Reg_prop"/>
    <property type="match status" value="2"/>
</dbReference>
<dbReference type="FunFam" id="3.30.70.270:FF:000001">
    <property type="entry name" value="Diguanylate cyclase domain protein"/>
    <property type="match status" value="1"/>
</dbReference>
<sequence length="1043" mass="117353">MRAIAISLTLLLLPCLALGSEPDPRAEKRFQDFVRDSWSLEAGLPQITVSAISQGPEGYIWVGTQQGLARFDGVRFRTWTPDQEPALHGSFINDLHLDSRGRLWIGTYKGLTLYQDRSFAPITGPLAADGRPREITIQAISEAPDGRILVGADEGLFVVDGDGLELAGPASRQPISALTRLDDRVYIGGLGTWRVLDEEGFGNRHDLPEGMSAARVTGFAHHAGGLWLGTSAGLLRHDQDGTVHFAPEGWDPGEPVDAIREDSHDNLWVGTNRALLRLRAGNLYERIDPDHPNAHRQIQSIYQDHEGSLWLGSFRDGLARYWPGWAERFNEPQGLHEPLIWSIADAGDGDVWVGTNDGLSLLRNGQYQLILPGQDLPHPHAYTLTMAEEGLWIGTRRGLVLMDPETRQTHRPDALAPLDAHQINGIVPAGRHGRYFIATSGGLWLWGDDEQLRRISERIGSTMVRQLKVEENGTLLVATQQGVYAGFPDNLVRLDHRHGLDPQTDYSAILRLDRDTVVFASIDSGLYVGRDGEWHHLNTADGLPTNAAYFLSHDDQGHLWVAGFHGLYRAPVDEIIAAAQGRGPERIGAEMILSESGHHIGSQQAYCCNGAGHAKGMLREDGLWLPTRGGAVRIRPEAIHRNPVPPPIRLERVRYGDQWHVHTADETLSLPIGRRDLNFEFTALSFQDPRSVRINYRLQGYDDDWRALESSLQRSAAYTNLPPGDYQFQVRAANNAGVWAEDYATLDFHVPPRFHETLWFQALPLVALLLLFLAGYRWRVRRLRRQQLQLQREVEQRTEELRVTNNRLVEANRALRDASQTDPLTGLRNRRYLYGQMTRDLAHFERLRDRLPEGDLVLVFALVDVDHFKQVNDEHGHRAGDLVLKQLGERLSALVRTGDYVVRWGGEEFLVVFREMARTHTERIIDRLQRNLVEQPYRIDEDKSSQVSVSIGYAEFPLRSESDSASLSWEAIVDLADYALYACKNHGRNGWAVVRPGSEKDPIEFLRTVRNDLEAAVEDGRASLSASWLKPLRPVQDDGKFKR</sequence>
<evidence type="ECO:0000256" key="5">
    <source>
        <dbReference type="SAM" id="Phobius"/>
    </source>
</evidence>
<evidence type="ECO:0000256" key="4">
    <source>
        <dbReference type="SAM" id="Coils"/>
    </source>
</evidence>
<feature type="coiled-coil region" evidence="4">
    <location>
        <begin position="780"/>
        <end position="821"/>
    </location>
</feature>
<dbReference type="EC" id="2.7.7.65" evidence="2"/>
<keyword evidence="6" id="KW-0732">Signal</keyword>
<accession>A0AAP6MJL7</accession>